<evidence type="ECO:0000313" key="1">
    <source>
        <dbReference type="EMBL" id="AUM11021.1"/>
    </source>
</evidence>
<reference evidence="2" key="1">
    <citation type="submission" date="2017-08" db="EMBL/GenBank/DDBJ databases">
        <title>Direct submision.</title>
        <authorList>
            <person name="Kim S.-J."/>
            <person name="Rhee S.-K."/>
        </authorList>
    </citation>
    <scope>NUCLEOTIDE SEQUENCE [LARGE SCALE GENOMIC DNA]</scope>
    <source>
        <strain evidence="2">GI5</strain>
    </source>
</reference>
<proteinExistence type="predicted"/>
<evidence type="ECO:0000313" key="2">
    <source>
        <dbReference type="Proteomes" id="UP000235116"/>
    </source>
</evidence>
<dbReference type="RefSeq" id="WP_101892367.1">
    <property type="nucleotide sequence ID" value="NZ_CP022684.1"/>
</dbReference>
<organism evidence="1 2">
    <name type="scientific">Ketobacter alkanivorans</name>
    <dbReference type="NCBI Taxonomy" id="1917421"/>
    <lineage>
        <taxon>Bacteria</taxon>
        <taxon>Pseudomonadati</taxon>
        <taxon>Pseudomonadota</taxon>
        <taxon>Gammaproteobacteria</taxon>
        <taxon>Pseudomonadales</taxon>
        <taxon>Ketobacteraceae</taxon>
        <taxon>Ketobacter</taxon>
    </lineage>
</organism>
<dbReference type="EMBL" id="CP022684">
    <property type="protein sequence ID" value="AUM11021.1"/>
    <property type="molecule type" value="Genomic_DNA"/>
</dbReference>
<dbReference type="KEGG" id="kak:Kalk_00550"/>
<protein>
    <submittedName>
        <fullName evidence="1">Uncharacterized protein</fullName>
    </submittedName>
</protein>
<accession>A0A2K9LFS4</accession>
<dbReference type="Proteomes" id="UP000235116">
    <property type="component" value="Chromosome"/>
</dbReference>
<sequence>MLDKKEQIINAAPNSTNIQAGRDVYIAGGPKELIDEAITRDLLEIRRKRFFGEYDKIPNVLRLGNLLASGDYVGGSSEVKANSLLKNSPY</sequence>
<name>A0A2K9LFS4_9GAMM</name>
<dbReference type="AlphaFoldDB" id="A0A2K9LFS4"/>
<gene>
    <name evidence="1" type="ORF">Kalk_00550</name>
</gene>
<keyword evidence="2" id="KW-1185">Reference proteome</keyword>